<protein>
    <submittedName>
        <fullName evidence="3">Transmembrane protein 154</fullName>
    </submittedName>
</protein>
<dbReference type="InParanoid" id="A0A7N5KL34"/>
<keyword evidence="4" id="KW-1185">Reference proteome</keyword>
<feature type="transmembrane region" description="Helical" evidence="2">
    <location>
        <begin position="73"/>
        <end position="96"/>
    </location>
</feature>
<reference evidence="3 4" key="1">
    <citation type="journal article" date="2010" name="Nature">
        <title>The sequence and de novo assembly of the giant panda genome.</title>
        <authorList>
            <person name="Li R."/>
            <person name="Fan W."/>
            <person name="Tian G."/>
            <person name="Zhu H."/>
            <person name="He L."/>
            <person name="Cai J."/>
            <person name="Huang Q."/>
            <person name="Cai Q."/>
            <person name="Li B."/>
            <person name="Bai Y."/>
            <person name="Zhang Z."/>
            <person name="Zhang Y."/>
            <person name="Wang W."/>
            <person name="Li J."/>
            <person name="Wei F."/>
            <person name="Li H."/>
            <person name="Jian M."/>
            <person name="Li J."/>
            <person name="Zhang Z."/>
            <person name="Nielsen R."/>
            <person name="Li D."/>
            <person name="Gu W."/>
            <person name="Yang Z."/>
            <person name="Xuan Z."/>
            <person name="Ryder O.A."/>
            <person name="Leung F.C."/>
            <person name="Zhou Y."/>
            <person name="Cao J."/>
            <person name="Sun X."/>
            <person name="Fu Y."/>
            <person name="Fang X."/>
            <person name="Guo X."/>
            <person name="Wang B."/>
            <person name="Hou R."/>
            <person name="Shen F."/>
            <person name="Mu B."/>
            <person name="Ni P."/>
            <person name="Lin R."/>
            <person name="Qian W."/>
            <person name="Wang G."/>
            <person name="Yu C."/>
            <person name="Nie W."/>
            <person name="Wang J."/>
            <person name="Wu Z."/>
            <person name="Liang H."/>
            <person name="Min J."/>
            <person name="Wu Q."/>
            <person name="Cheng S."/>
            <person name="Ruan J."/>
            <person name="Wang M."/>
            <person name="Shi Z."/>
            <person name="Wen M."/>
            <person name="Liu B."/>
            <person name="Ren X."/>
            <person name="Zheng H."/>
            <person name="Dong D."/>
            <person name="Cook K."/>
            <person name="Shan G."/>
            <person name="Zhang H."/>
            <person name="Kosiol C."/>
            <person name="Xie X."/>
            <person name="Lu Z."/>
            <person name="Zheng H."/>
            <person name="Li Y."/>
            <person name="Steiner C.C."/>
            <person name="Lam T.T."/>
            <person name="Lin S."/>
            <person name="Zhang Q."/>
            <person name="Li G."/>
            <person name="Tian J."/>
            <person name="Gong T."/>
            <person name="Liu H."/>
            <person name="Zhang D."/>
            <person name="Fang L."/>
            <person name="Ye C."/>
            <person name="Zhang J."/>
            <person name="Hu W."/>
            <person name="Xu A."/>
            <person name="Ren Y."/>
            <person name="Zhang G."/>
            <person name="Bruford M.W."/>
            <person name="Li Q."/>
            <person name="Ma L."/>
            <person name="Guo Y."/>
            <person name="An N."/>
            <person name="Hu Y."/>
            <person name="Zheng Y."/>
            <person name="Shi Y."/>
            <person name="Li Z."/>
            <person name="Liu Q."/>
            <person name="Chen Y."/>
            <person name="Zhao J."/>
            <person name="Qu N."/>
            <person name="Zhao S."/>
            <person name="Tian F."/>
            <person name="Wang X."/>
            <person name="Wang H."/>
            <person name="Xu L."/>
            <person name="Liu X."/>
            <person name="Vinar T."/>
            <person name="Wang Y."/>
            <person name="Lam T.W."/>
            <person name="Yiu S.M."/>
            <person name="Liu S."/>
            <person name="Zhang H."/>
            <person name="Li D."/>
            <person name="Huang Y."/>
            <person name="Wang X."/>
            <person name="Yang G."/>
            <person name="Jiang Z."/>
            <person name="Wang J."/>
            <person name="Qin N."/>
            <person name="Li L."/>
            <person name="Li J."/>
            <person name="Bolund L."/>
            <person name="Kristiansen K."/>
            <person name="Wong G.K."/>
            <person name="Olson M."/>
            <person name="Zhang X."/>
            <person name="Li S."/>
            <person name="Yang H."/>
            <person name="Wang J."/>
            <person name="Wang J."/>
        </authorList>
    </citation>
    <scope>NUCLEOTIDE SEQUENCE [LARGE SCALE GENOMIC DNA]</scope>
</reference>
<dbReference type="GeneTree" id="ENSGT01010000229082"/>
<dbReference type="Ensembl" id="ENSAMET00000033767.1">
    <property type="protein sequence ID" value="ENSAMEP00000041557.1"/>
    <property type="gene ID" value="ENSAMEG00000029248.1"/>
</dbReference>
<dbReference type="Pfam" id="PF15102">
    <property type="entry name" value="TMEM154"/>
    <property type="match status" value="2"/>
</dbReference>
<accession>A0A7N5KL34</accession>
<evidence type="ECO:0000313" key="3">
    <source>
        <dbReference type="Ensembl" id="ENSAMEP00000041557.1"/>
    </source>
</evidence>
<keyword evidence="2" id="KW-0812">Transmembrane</keyword>
<evidence type="ECO:0000256" key="1">
    <source>
        <dbReference type="SAM" id="MobiDB-lite"/>
    </source>
</evidence>
<dbReference type="InterPro" id="IPR053087">
    <property type="entry name" value="TMEM154-like"/>
</dbReference>
<sequence>MMVLETANEDSRTNHNSSEEPEQSADMPLEDEHRDEDVNSPFKFAAVTTGAFMANSSLSDIYIDEEDANQLEFILMVLIPLVLFALLFLSVIIIVIRYKRKRNKQEPSSQGSQSVLQTCELGSENIKVGEMFPVLKEESPGRSLKYIRQNQGGVGGRRGMGRGEEGRMEQGVREESVRQREGGRGREGKGQRDPGSKEKEGRDKERGRGREGRGRNREKRRGRVREREQDSTRRLFWGHVTPSCFPPPRGNLASLDTLLTSSARCPAHAVVRSWWSSSLTAFTLTGGFFPIAVGSQPCPIFEEDTPSVMEIEMEELDKWMNSMNRNADCECLPTLKEEKESNHNPSDNES</sequence>
<dbReference type="Proteomes" id="UP000008912">
    <property type="component" value="Unassembled WGS sequence"/>
</dbReference>
<name>A0A7N5KL34_AILME</name>
<feature type="compositionally biased region" description="Basic and acidic residues" evidence="1">
    <location>
        <begin position="161"/>
        <end position="215"/>
    </location>
</feature>
<dbReference type="AlphaFoldDB" id="A0A7N5KL34"/>
<feature type="region of interest" description="Disordered" evidence="1">
    <location>
        <begin position="143"/>
        <end position="231"/>
    </location>
</feature>
<dbReference type="PANTHER" id="PTHR36526">
    <property type="entry name" value="TRANSMEMBRANE PROTEIN 154"/>
    <property type="match status" value="1"/>
</dbReference>
<gene>
    <name evidence="3" type="primary">TMEM154</name>
</gene>
<dbReference type="PANTHER" id="PTHR36526:SF1">
    <property type="entry name" value="TRANSMEMBRANE PROTEIN 154"/>
    <property type="match status" value="1"/>
</dbReference>
<reference evidence="3" key="3">
    <citation type="submission" date="2025-09" db="UniProtKB">
        <authorList>
            <consortium name="Ensembl"/>
        </authorList>
    </citation>
    <scope>IDENTIFICATION</scope>
</reference>
<reference evidence="3" key="2">
    <citation type="submission" date="2025-08" db="UniProtKB">
        <authorList>
            <consortium name="Ensembl"/>
        </authorList>
    </citation>
    <scope>IDENTIFICATION</scope>
</reference>
<organism evidence="3 4">
    <name type="scientific">Ailuropoda melanoleuca</name>
    <name type="common">Giant panda</name>
    <dbReference type="NCBI Taxonomy" id="9646"/>
    <lineage>
        <taxon>Eukaryota</taxon>
        <taxon>Metazoa</taxon>
        <taxon>Chordata</taxon>
        <taxon>Craniata</taxon>
        <taxon>Vertebrata</taxon>
        <taxon>Euteleostomi</taxon>
        <taxon>Mammalia</taxon>
        <taxon>Eutheria</taxon>
        <taxon>Laurasiatheria</taxon>
        <taxon>Carnivora</taxon>
        <taxon>Caniformia</taxon>
        <taxon>Ursidae</taxon>
        <taxon>Ailuropoda</taxon>
    </lineage>
</organism>
<keyword evidence="2" id="KW-1133">Transmembrane helix</keyword>
<evidence type="ECO:0000256" key="2">
    <source>
        <dbReference type="SAM" id="Phobius"/>
    </source>
</evidence>
<feature type="region of interest" description="Disordered" evidence="1">
    <location>
        <begin position="1"/>
        <end position="35"/>
    </location>
</feature>
<dbReference type="InterPro" id="IPR028064">
    <property type="entry name" value="TMEM154"/>
</dbReference>
<proteinExistence type="predicted"/>
<keyword evidence="2" id="KW-0472">Membrane</keyword>
<evidence type="ECO:0000313" key="4">
    <source>
        <dbReference type="Proteomes" id="UP000008912"/>
    </source>
</evidence>